<evidence type="ECO:0000256" key="18">
    <source>
        <dbReference type="SAM" id="Phobius"/>
    </source>
</evidence>
<dbReference type="Proteomes" id="UP000050525">
    <property type="component" value="Unassembled WGS sequence"/>
</dbReference>
<sequence>MKFQDTIFYSDEDSSLYFTYSGESNILEVNELNYQVNVAAQIPWYENIAELKMPWTWSRGPDSHVSAIQNLNFKVQSGQMIAIIGNSGCGKTSLLDVITCRDHGGKIQSGQIIINGKPSTHQLVKKCVAHVQQDDRLLPNLTVRETLLFVAKLRLPRFFSDSQREKRVEDVIAELRLRQCANTRVGNEYIRGVSGGERRRVSIGVQLLWNPGILILDEPTSGLDSFTAHNLVVTLSRLARGNRLVLLSIHQPRSDIFQLFDLVLLMTSGVTIYSGTARDMVQYFTELGYPCPKYSNPADFYVDLTSVDRQTKEKELESQKRARMFAALFREKVKDSDDFLWKSNEREITTTASSEQCSHFQSEELINIHSHSTNQLPGNIKLFTILLRRQVSNDFRDISTLLIHGCEALLMSLLIGFLFYGHEKNNLSIQDTTALLYMMGAITPFAVIFDVIAKCHSERAMLYHDLEDGIYSVGPYFFAKLRKPVDSSIVVF</sequence>
<keyword evidence="12 18" id="KW-1133">Transmembrane helix</keyword>
<keyword evidence="6 18" id="KW-0812">Transmembrane</keyword>
<dbReference type="GO" id="GO:0046872">
    <property type="term" value="F:metal ion binding"/>
    <property type="evidence" value="ECO:0007669"/>
    <property type="project" value="UniProtKB-KW"/>
</dbReference>
<dbReference type="Gene3D" id="3.40.50.300">
    <property type="entry name" value="P-loop containing nucleotide triphosphate hydrolases"/>
    <property type="match status" value="1"/>
</dbReference>
<evidence type="ECO:0000259" key="19">
    <source>
        <dbReference type="PROSITE" id="PS50893"/>
    </source>
</evidence>
<dbReference type="FunFam" id="3.40.50.300:FF:000831">
    <property type="entry name" value="ATP-binding cassette sub-family G member 8"/>
    <property type="match status" value="1"/>
</dbReference>
<dbReference type="STRING" id="8496.A0A151P455"/>
<dbReference type="InterPro" id="IPR027417">
    <property type="entry name" value="P-loop_NTPase"/>
</dbReference>
<comment type="subcellular location">
    <subcellularLocation>
        <location evidence="2">Apical cell membrane</location>
        <topology evidence="2">Multi-pass membrane protein</topology>
    </subcellularLocation>
</comment>
<evidence type="ECO:0000256" key="15">
    <source>
        <dbReference type="ARBA" id="ARBA00023180"/>
    </source>
</evidence>
<dbReference type="InterPro" id="IPR003593">
    <property type="entry name" value="AAA+_ATPase"/>
</dbReference>
<feature type="domain" description="ABC transporter" evidence="19">
    <location>
        <begin position="51"/>
        <end position="293"/>
    </location>
</feature>
<keyword evidence="13" id="KW-0445">Lipid transport</keyword>
<accession>A0A151P455</accession>
<evidence type="ECO:0000256" key="10">
    <source>
        <dbReference type="ARBA" id="ARBA00022842"/>
    </source>
</evidence>
<dbReference type="GO" id="GO:0042632">
    <property type="term" value="P:cholesterol homeostasis"/>
    <property type="evidence" value="ECO:0007669"/>
    <property type="project" value="TreeGrafter"/>
</dbReference>
<name>A0A151P455_ALLMI</name>
<comment type="similarity">
    <text evidence="3">Belongs to the ABC transporter superfamily. ABCG family. Eye pigment precursor importer (TC 3.A.1.204) subfamily.</text>
</comment>
<dbReference type="InterPro" id="IPR050352">
    <property type="entry name" value="ABCG_transporters"/>
</dbReference>
<evidence type="ECO:0000313" key="20">
    <source>
        <dbReference type="EMBL" id="KYO43709.1"/>
    </source>
</evidence>
<dbReference type="PROSITE" id="PS00211">
    <property type="entry name" value="ABC_TRANSPORTER_1"/>
    <property type="match status" value="1"/>
</dbReference>
<dbReference type="InterPro" id="IPR003439">
    <property type="entry name" value="ABC_transporter-like_ATP-bd"/>
</dbReference>
<dbReference type="GO" id="GO:0016324">
    <property type="term" value="C:apical plasma membrane"/>
    <property type="evidence" value="ECO:0007669"/>
    <property type="project" value="UniProtKB-SubCell"/>
</dbReference>
<keyword evidence="7" id="KW-0479">Metal-binding</keyword>
<evidence type="ECO:0000256" key="1">
    <source>
        <dbReference type="ARBA" id="ARBA00001946"/>
    </source>
</evidence>
<dbReference type="GO" id="GO:0033344">
    <property type="term" value="P:cholesterol efflux"/>
    <property type="evidence" value="ECO:0007669"/>
    <property type="project" value="TreeGrafter"/>
</dbReference>
<evidence type="ECO:0000256" key="8">
    <source>
        <dbReference type="ARBA" id="ARBA00022741"/>
    </source>
</evidence>
<dbReference type="GO" id="GO:0120020">
    <property type="term" value="F:cholesterol transfer activity"/>
    <property type="evidence" value="ECO:0007669"/>
    <property type="project" value="TreeGrafter"/>
</dbReference>
<keyword evidence="4" id="KW-0813">Transport</keyword>
<dbReference type="PANTHER" id="PTHR48041:SF71">
    <property type="entry name" value="ATP-BINDING CASSETTE SUB-FAMILY G MEMBER 8"/>
    <property type="match status" value="1"/>
</dbReference>
<keyword evidence="9 20" id="KW-0067">ATP-binding</keyword>
<evidence type="ECO:0000256" key="12">
    <source>
        <dbReference type="ARBA" id="ARBA00022989"/>
    </source>
</evidence>
<feature type="transmembrane region" description="Helical" evidence="18">
    <location>
        <begin position="398"/>
        <end position="422"/>
    </location>
</feature>
<keyword evidence="8" id="KW-0547">Nucleotide-binding</keyword>
<dbReference type="GO" id="GO:0016887">
    <property type="term" value="F:ATP hydrolysis activity"/>
    <property type="evidence" value="ECO:0007669"/>
    <property type="project" value="InterPro"/>
</dbReference>
<evidence type="ECO:0000313" key="21">
    <source>
        <dbReference type="Proteomes" id="UP000050525"/>
    </source>
</evidence>
<gene>
    <name evidence="20" type="primary">ABCG8</name>
    <name evidence="20" type="ORF">Y1Q_0013697</name>
</gene>
<dbReference type="GO" id="GO:0043235">
    <property type="term" value="C:receptor complex"/>
    <property type="evidence" value="ECO:0007669"/>
    <property type="project" value="TreeGrafter"/>
</dbReference>
<proteinExistence type="inferred from homology"/>
<dbReference type="InterPro" id="IPR043926">
    <property type="entry name" value="ABCG_dom"/>
</dbReference>
<evidence type="ECO:0000256" key="2">
    <source>
        <dbReference type="ARBA" id="ARBA00004424"/>
    </source>
</evidence>
<dbReference type="EMBL" id="AKHW03001146">
    <property type="protein sequence ID" value="KYO43709.1"/>
    <property type="molecule type" value="Genomic_DNA"/>
</dbReference>
<dbReference type="SUPFAM" id="SSF52540">
    <property type="entry name" value="P-loop containing nucleoside triphosphate hydrolases"/>
    <property type="match status" value="1"/>
</dbReference>
<evidence type="ECO:0000256" key="9">
    <source>
        <dbReference type="ARBA" id="ARBA00022840"/>
    </source>
</evidence>
<dbReference type="CDD" id="cd03234">
    <property type="entry name" value="ABCG_White"/>
    <property type="match status" value="1"/>
</dbReference>
<dbReference type="Pfam" id="PF01061">
    <property type="entry name" value="ABC2_membrane"/>
    <property type="match status" value="1"/>
</dbReference>
<comment type="caution">
    <text evidence="20">The sequence shown here is derived from an EMBL/GenBank/DDBJ whole genome shotgun (WGS) entry which is preliminary data.</text>
</comment>
<dbReference type="Pfam" id="PF19055">
    <property type="entry name" value="ABC2_membrane_7"/>
    <property type="match status" value="1"/>
</dbReference>
<dbReference type="SMART" id="SM00382">
    <property type="entry name" value="AAA"/>
    <property type="match status" value="1"/>
</dbReference>
<evidence type="ECO:0000256" key="7">
    <source>
        <dbReference type="ARBA" id="ARBA00022723"/>
    </source>
</evidence>
<protein>
    <recommendedName>
        <fullName evidence="16">ATP-binding cassette sub-family G member 8</fullName>
    </recommendedName>
    <alternativeName>
        <fullName evidence="17">Sterolin-2</fullName>
    </alternativeName>
</protein>
<keyword evidence="21" id="KW-1185">Reference proteome</keyword>
<dbReference type="PANTHER" id="PTHR48041">
    <property type="entry name" value="ABC TRANSPORTER G FAMILY MEMBER 28"/>
    <property type="match status" value="1"/>
</dbReference>
<dbReference type="eggNOG" id="KOG0061">
    <property type="taxonomic scope" value="Eukaryota"/>
</dbReference>
<evidence type="ECO:0000256" key="5">
    <source>
        <dbReference type="ARBA" id="ARBA00022475"/>
    </source>
</evidence>
<dbReference type="AlphaFoldDB" id="A0A151P455"/>
<dbReference type="InterPro" id="IPR013525">
    <property type="entry name" value="ABC2_TM"/>
</dbReference>
<keyword evidence="15" id="KW-0325">Glycoprotein</keyword>
<evidence type="ECO:0000256" key="16">
    <source>
        <dbReference type="ARBA" id="ARBA00073175"/>
    </source>
</evidence>
<evidence type="ECO:0000256" key="14">
    <source>
        <dbReference type="ARBA" id="ARBA00023136"/>
    </source>
</evidence>
<evidence type="ECO:0000256" key="4">
    <source>
        <dbReference type="ARBA" id="ARBA00022448"/>
    </source>
</evidence>
<evidence type="ECO:0000256" key="17">
    <source>
        <dbReference type="ARBA" id="ARBA00075114"/>
    </source>
</evidence>
<organism evidence="20 21">
    <name type="scientific">Alligator mississippiensis</name>
    <name type="common">American alligator</name>
    <dbReference type="NCBI Taxonomy" id="8496"/>
    <lineage>
        <taxon>Eukaryota</taxon>
        <taxon>Metazoa</taxon>
        <taxon>Chordata</taxon>
        <taxon>Craniata</taxon>
        <taxon>Vertebrata</taxon>
        <taxon>Euteleostomi</taxon>
        <taxon>Archelosauria</taxon>
        <taxon>Archosauria</taxon>
        <taxon>Crocodylia</taxon>
        <taxon>Alligatoridae</taxon>
        <taxon>Alligatorinae</taxon>
        <taxon>Alligator</taxon>
    </lineage>
</organism>
<dbReference type="InterPro" id="IPR017871">
    <property type="entry name" value="ABC_transporter-like_CS"/>
</dbReference>
<evidence type="ECO:0000256" key="3">
    <source>
        <dbReference type="ARBA" id="ARBA00005814"/>
    </source>
</evidence>
<dbReference type="PROSITE" id="PS50893">
    <property type="entry name" value="ABC_TRANSPORTER_2"/>
    <property type="match status" value="1"/>
</dbReference>
<keyword evidence="14 18" id="KW-0472">Membrane</keyword>
<keyword evidence="10" id="KW-0460">Magnesium</keyword>
<keyword evidence="5" id="KW-1003">Cell membrane</keyword>
<keyword evidence="11" id="KW-1278">Translocase</keyword>
<dbReference type="GO" id="GO:0005524">
    <property type="term" value="F:ATP binding"/>
    <property type="evidence" value="ECO:0007669"/>
    <property type="project" value="UniProtKB-KW"/>
</dbReference>
<evidence type="ECO:0000256" key="11">
    <source>
        <dbReference type="ARBA" id="ARBA00022967"/>
    </source>
</evidence>
<dbReference type="Pfam" id="PF00005">
    <property type="entry name" value="ABC_tran"/>
    <property type="match status" value="1"/>
</dbReference>
<evidence type="ECO:0000256" key="13">
    <source>
        <dbReference type="ARBA" id="ARBA00023055"/>
    </source>
</evidence>
<dbReference type="GO" id="GO:0140359">
    <property type="term" value="F:ABC-type transporter activity"/>
    <property type="evidence" value="ECO:0007669"/>
    <property type="project" value="InterPro"/>
</dbReference>
<evidence type="ECO:0000256" key="6">
    <source>
        <dbReference type="ARBA" id="ARBA00022692"/>
    </source>
</evidence>
<comment type="cofactor">
    <cofactor evidence="1">
        <name>Mg(2+)</name>
        <dbReference type="ChEBI" id="CHEBI:18420"/>
    </cofactor>
</comment>
<reference evidence="20 21" key="1">
    <citation type="journal article" date="2012" name="Genome Biol.">
        <title>Sequencing three crocodilian genomes to illuminate the evolution of archosaurs and amniotes.</title>
        <authorList>
            <person name="St John J.A."/>
            <person name="Braun E.L."/>
            <person name="Isberg S.R."/>
            <person name="Miles L.G."/>
            <person name="Chong A.Y."/>
            <person name="Gongora J."/>
            <person name="Dalzell P."/>
            <person name="Moran C."/>
            <person name="Bed'hom B."/>
            <person name="Abzhanov A."/>
            <person name="Burgess S.C."/>
            <person name="Cooksey A.M."/>
            <person name="Castoe T.A."/>
            <person name="Crawford N.G."/>
            <person name="Densmore L.D."/>
            <person name="Drew J.C."/>
            <person name="Edwards S.V."/>
            <person name="Faircloth B.C."/>
            <person name="Fujita M.K."/>
            <person name="Greenwold M.J."/>
            <person name="Hoffmann F.G."/>
            <person name="Howard J.M."/>
            <person name="Iguchi T."/>
            <person name="Janes D.E."/>
            <person name="Khan S.Y."/>
            <person name="Kohno S."/>
            <person name="de Koning A.J."/>
            <person name="Lance S.L."/>
            <person name="McCarthy F.M."/>
            <person name="McCormack J.E."/>
            <person name="Merchant M.E."/>
            <person name="Peterson D.G."/>
            <person name="Pollock D.D."/>
            <person name="Pourmand N."/>
            <person name="Raney B.J."/>
            <person name="Roessler K.A."/>
            <person name="Sanford J.R."/>
            <person name="Sawyer R.H."/>
            <person name="Schmidt C.J."/>
            <person name="Triplett E.W."/>
            <person name="Tuberville T.D."/>
            <person name="Venegas-Anaya M."/>
            <person name="Howard J.T."/>
            <person name="Jarvis E.D."/>
            <person name="Guillette L.J.Jr."/>
            <person name="Glenn T.C."/>
            <person name="Green R.E."/>
            <person name="Ray D.A."/>
        </authorList>
    </citation>
    <scope>NUCLEOTIDE SEQUENCE [LARGE SCALE GENOMIC DNA]</scope>
    <source>
        <strain evidence="20">KSC_2009_1</strain>
    </source>
</reference>
<feature type="transmembrane region" description="Helical" evidence="18">
    <location>
        <begin position="434"/>
        <end position="453"/>
    </location>
</feature>